<reference evidence="2 3" key="1">
    <citation type="journal article" date="2019" name="Genome Biol. Evol.">
        <title>Insights into the evolution of the New World diploid cottons (Gossypium, subgenus Houzingenia) based on genome sequencing.</title>
        <authorList>
            <person name="Grover C.E."/>
            <person name="Arick M.A. 2nd"/>
            <person name="Thrash A."/>
            <person name="Conover J.L."/>
            <person name="Sanders W.S."/>
            <person name="Peterson D.G."/>
            <person name="Frelichowski J.E."/>
            <person name="Scheffler J.A."/>
            <person name="Scheffler B.E."/>
            <person name="Wendel J.F."/>
        </authorList>
    </citation>
    <scope>NUCLEOTIDE SEQUENCE [LARGE SCALE GENOMIC DNA]</scope>
    <source>
        <strain evidence="2">157</strain>
        <tissue evidence="2">Leaf</tissue>
    </source>
</reference>
<evidence type="ECO:0008006" key="4">
    <source>
        <dbReference type="Google" id="ProtNLM"/>
    </source>
</evidence>
<sequence length="185" mass="20809">MRSVGSSSAPPNRGPQNDAKGATQESLIVNSLDSFRAQLKSIWKTMRNFEIKVVGQNLFLISFDSEEDLDGIMEALRAESSLVGKEFLHFGSSSKQMLQQCNYKGRKNDVTQEIGQTREFSEQKMMEVSSKMERTTTAENPSILEIVVNYQNLGDLVPPSLTKILEDTLRGKLFKELIEDDMHGE</sequence>
<evidence type="ECO:0000313" key="2">
    <source>
        <dbReference type="EMBL" id="MBA0574980.1"/>
    </source>
</evidence>
<gene>
    <name evidence="2" type="ORF">Golob_006953</name>
</gene>
<organism evidence="2 3">
    <name type="scientific">Gossypium lobatum</name>
    <dbReference type="NCBI Taxonomy" id="34289"/>
    <lineage>
        <taxon>Eukaryota</taxon>
        <taxon>Viridiplantae</taxon>
        <taxon>Streptophyta</taxon>
        <taxon>Embryophyta</taxon>
        <taxon>Tracheophyta</taxon>
        <taxon>Spermatophyta</taxon>
        <taxon>Magnoliopsida</taxon>
        <taxon>eudicotyledons</taxon>
        <taxon>Gunneridae</taxon>
        <taxon>Pentapetalae</taxon>
        <taxon>rosids</taxon>
        <taxon>malvids</taxon>
        <taxon>Malvales</taxon>
        <taxon>Malvaceae</taxon>
        <taxon>Malvoideae</taxon>
        <taxon>Gossypium</taxon>
    </lineage>
</organism>
<name>A0A7J8NDP4_9ROSI</name>
<comment type="caution">
    <text evidence="2">The sequence shown here is derived from an EMBL/GenBank/DDBJ whole genome shotgun (WGS) entry which is preliminary data.</text>
</comment>
<feature type="compositionally biased region" description="Polar residues" evidence="1">
    <location>
        <begin position="1"/>
        <end position="10"/>
    </location>
</feature>
<evidence type="ECO:0000313" key="3">
    <source>
        <dbReference type="Proteomes" id="UP000593572"/>
    </source>
</evidence>
<dbReference type="EMBL" id="JABEZX010062916">
    <property type="protein sequence ID" value="MBA0574980.1"/>
    <property type="molecule type" value="Genomic_DNA"/>
</dbReference>
<accession>A0A7J8NDP4</accession>
<evidence type="ECO:0000256" key="1">
    <source>
        <dbReference type="SAM" id="MobiDB-lite"/>
    </source>
</evidence>
<proteinExistence type="predicted"/>
<keyword evidence="3" id="KW-1185">Reference proteome</keyword>
<feature type="region of interest" description="Disordered" evidence="1">
    <location>
        <begin position="1"/>
        <end position="22"/>
    </location>
</feature>
<protein>
    <recommendedName>
        <fullName evidence="4">DUF4283 domain-containing protein</fullName>
    </recommendedName>
</protein>
<dbReference type="AlphaFoldDB" id="A0A7J8NDP4"/>
<dbReference type="Proteomes" id="UP000593572">
    <property type="component" value="Unassembled WGS sequence"/>
</dbReference>